<dbReference type="AlphaFoldDB" id="A0A9Q0DXQ3"/>
<proteinExistence type="predicted"/>
<dbReference type="EMBL" id="JANIIK010000110">
    <property type="protein sequence ID" value="KAJ3596865.1"/>
    <property type="molecule type" value="Genomic_DNA"/>
</dbReference>
<dbReference type="Proteomes" id="UP001148018">
    <property type="component" value="Unassembled WGS sequence"/>
</dbReference>
<feature type="compositionally biased region" description="Polar residues" evidence="1">
    <location>
        <begin position="57"/>
        <end position="75"/>
    </location>
</feature>
<comment type="caution">
    <text evidence="2">The sequence shown here is derived from an EMBL/GenBank/DDBJ whole genome shotgun (WGS) entry which is preliminary data.</text>
</comment>
<organism evidence="2 3">
    <name type="scientific">Muraenolepis orangiensis</name>
    <name type="common">Patagonian moray cod</name>
    <dbReference type="NCBI Taxonomy" id="630683"/>
    <lineage>
        <taxon>Eukaryota</taxon>
        <taxon>Metazoa</taxon>
        <taxon>Chordata</taxon>
        <taxon>Craniata</taxon>
        <taxon>Vertebrata</taxon>
        <taxon>Euteleostomi</taxon>
        <taxon>Actinopterygii</taxon>
        <taxon>Neopterygii</taxon>
        <taxon>Teleostei</taxon>
        <taxon>Neoteleostei</taxon>
        <taxon>Acanthomorphata</taxon>
        <taxon>Zeiogadaria</taxon>
        <taxon>Gadariae</taxon>
        <taxon>Gadiformes</taxon>
        <taxon>Muraenolepidoidei</taxon>
        <taxon>Muraenolepididae</taxon>
        <taxon>Muraenolepis</taxon>
    </lineage>
</organism>
<evidence type="ECO:0000313" key="3">
    <source>
        <dbReference type="Proteomes" id="UP001148018"/>
    </source>
</evidence>
<evidence type="ECO:0000256" key="1">
    <source>
        <dbReference type="SAM" id="MobiDB-lite"/>
    </source>
</evidence>
<protein>
    <submittedName>
        <fullName evidence="2">Uncharacterized protein</fullName>
    </submittedName>
</protein>
<sequence>MLQELLKFHRHGGIGLKQRLAVYVAAVIGGIPPPPPRRDSPSTSHRPPGDRLLAGGTNRSRYQTVAGQRLSFNNL</sequence>
<gene>
    <name evidence="2" type="ORF">NHX12_003265</name>
</gene>
<feature type="region of interest" description="Disordered" evidence="1">
    <location>
        <begin position="32"/>
        <end position="75"/>
    </location>
</feature>
<name>A0A9Q0DXQ3_9TELE</name>
<evidence type="ECO:0000313" key="2">
    <source>
        <dbReference type="EMBL" id="KAJ3596865.1"/>
    </source>
</evidence>
<accession>A0A9Q0DXQ3</accession>
<keyword evidence="3" id="KW-1185">Reference proteome</keyword>
<reference evidence="2" key="1">
    <citation type="submission" date="2022-07" db="EMBL/GenBank/DDBJ databases">
        <title>Chromosome-level genome of Muraenolepis orangiensis.</title>
        <authorList>
            <person name="Kim J."/>
        </authorList>
    </citation>
    <scope>NUCLEOTIDE SEQUENCE</scope>
    <source>
        <strain evidence="2">KU_S4_2022</strain>
        <tissue evidence="2">Muscle</tissue>
    </source>
</reference>